<name>A0A9N9KUV1_9HELO</name>
<organism evidence="8 9">
    <name type="scientific">Hymenoscyphus fraxineus</name>
    <dbReference type="NCBI Taxonomy" id="746836"/>
    <lineage>
        <taxon>Eukaryota</taxon>
        <taxon>Fungi</taxon>
        <taxon>Dikarya</taxon>
        <taxon>Ascomycota</taxon>
        <taxon>Pezizomycotina</taxon>
        <taxon>Leotiomycetes</taxon>
        <taxon>Helotiales</taxon>
        <taxon>Helotiaceae</taxon>
        <taxon>Hymenoscyphus</taxon>
    </lineage>
</organism>
<dbReference type="GO" id="GO:0005524">
    <property type="term" value="F:ATP binding"/>
    <property type="evidence" value="ECO:0007669"/>
    <property type="project" value="UniProtKB-KW"/>
</dbReference>
<dbReference type="NCBIfam" id="TIGR02432">
    <property type="entry name" value="lysidine_TilS_N"/>
    <property type="match status" value="1"/>
</dbReference>
<dbReference type="Pfam" id="PF01171">
    <property type="entry name" value="ATP_bind_3"/>
    <property type="match status" value="1"/>
</dbReference>
<dbReference type="GO" id="GO:0032267">
    <property type="term" value="F:tRNA(Ile)-lysidine synthase activity"/>
    <property type="evidence" value="ECO:0007669"/>
    <property type="project" value="UniProtKB-EC"/>
</dbReference>
<dbReference type="HAMAP" id="MF_01161">
    <property type="entry name" value="tRNA_Ile_lys_synt"/>
    <property type="match status" value="1"/>
</dbReference>
<dbReference type="AlphaFoldDB" id="A0A9N9KUV1"/>
<keyword evidence="5" id="KW-0067">ATP-binding</keyword>
<evidence type="ECO:0000256" key="5">
    <source>
        <dbReference type="ARBA" id="ARBA00022840"/>
    </source>
</evidence>
<dbReference type="EMBL" id="CAJVRL010000044">
    <property type="protein sequence ID" value="CAG8951942.1"/>
    <property type="molecule type" value="Genomic_DNA"/>
</dbReference>
<dbReference type="InterPro" id="IPR012795">
    <property type="entry name" value="tRNA_Ile_lys_synt_N"/>
</dbReference>
<comment type="catalytic activity">
    <reaction evidence="6">
        <text>cytidine(34) in tRNA(Ile2) + L-lysine + ATP = lysidine(34) in tRNA(Ile2) + AMP + diphosphate + H(+)</text>
        <dbReference type="Rhea" id="RHEA:43744"/>
        <dbReference type="Rhea" id="RHEA-COMP:10625"/>
        <dbReference type="Rhea" id="RHEA-COMP:10670"/>
        <dbReference type="ChEBI" id="CHEBI:15378"/>
        <dbReference type="ChEBI" id="CHEBI:30616"/>
        <dbReference type="ChEBI" id="CHEBI:32551"/>
        <dbReference type="ChEBI" id="CHEBI:33019"/>
        <dbReference type="ChEBI" id="CHEBI:82748"/>
        <dbReference type="ChEBI" id="CHEBI:83665"/>
        <dbReference type="ChEBI" id="CHEBI:456215"/>
        <dbReference type="EC" id="6.3.4.19"/>
    </reaction>
</comment>
<keyword evidence="4" id="KW-0547">Nucleotide-binding</keyword>
<gene>
    <name evidence="8" type="ORF">HYFRA_00005748</name>
</gene>
<keyword evidence="3" id="KW-0819">tRNA processing</keyword>
<dbReference type="PANTHER" id="PTHR43033">
    <property type="entry name" value="TRNA(ILE)-LYSIDINE SYNTHASE-RELATED"/>
    <property type="match status" value="1"/>
</dbReference>
<reference evidence="8" key="1">
    <citation type="submission" date="2021-07" db="EMBL/GenBank/DDBJ databases">
        <authorList>
            <person name="Durling M."/>
        </authorList>
    </citation>
    <scope>NUCLEOTIDE SEQUENCE</scope>
</reference>
<accession>A0A9N9KUV1</accession>
<dbReference type="EC" id="6.3.4.19" evidence="1"/>
<dbReference type="OrthoDB" id="434144at2759"/>
<evidence type="ECO:0000313" key="8">
    <source>
        <dbReference type="EMBL" id="CAG8951942.1"/>
    </source>
</evidence>
<proteinExistence type="inferred from homology"/>
<keyword evidence="9" id="KW-1185">Reference proteome</keyword>
<evidence type="ECO:0000256" key="1">
    <source>
        <dbReference type="ARBA" id="ARBA00013267"/>
    </source>
</evidence>
<evidence type="ECO:0000313" key="9">
    <source>
        <dbReference type="Proteomes" id="UP000696280"/>
    </source>
</evidence>
<evidence type="ECO:0000256" key="3">
    <source>
        <dbReference type="ARBA" id="ARBA00022694"/>
    </source>
</evidence>
<sequence length="713" mass="80605">MSATVRSWFRALLDVKASLPEGRPIDVAEFGKALTDLYGPGFLGKDGAHPFGKLGLAISGGADSMALAALYSRLRLQNDAMPDFHAFVVDHGAREGSADEANSVAKVLAERGIQTRVLQIDWGGPRKPTNFETQARKFRYRTLGKACRDLGIRSLLVAHHEDDQAETVVMRLMRGHPTQGLRGMQAYAPIPECTGIYGVHQGGGDVEETFSYQNTLLSKLPFPPQLPTASGGIKLLRPLLSFSKSRLIATCQAEKMKWFEDATNKDPTLTQRNAIRHAYNSNKMPAALSKSNVLQVAERAKDIFRMQQEIADSYLSRCEISDFQTRSGILKIRFPTLDLPTDLPLDQKIFIATNIIRNVIKLVAPNEILTGDLELTTKRIFPELFPNEDIERVLLFNVEMVVIQQHPQESQTNKPYYTISRSPFARNRHPIYTFLLPGTNLTSESLETPEPQAQTQEIPWSEWHLFDGRYWIRIKNKTSHRIQLRSFKAIELQAFTANLSPSSVEKLFQLRPILTRHIKWTLPCLVLQPESPEEKVLALPSLHIGIEGVENYIDYEIEYKKIYWGALSTERVDLCQTPSVRGKPPARWLASGLQKSSSSEQPLVRPHWSGYENVRFHMTNYDEKSSSPERSLVRYQERFGPKIKRKYSPEVTPEPVVEKGEKGKKGVIRKVALTKVRKLEDLPKDDHVPMMHSPLEASAPIRKSYTTGSKFLT</sequence>
<evidence type="ECO:0000256" key="2">
    <source>
        <dbReference type="ARBA" id="ARBA00022598"/>
    </source>
</evidence>
<dbReference type="Gene3D" id="3.40.50.620">
    <property type="entry name" value="HUPs"/>
    <property type="match status" value="1"/>
</dbReference>
<evidence type="ECO:0000259" key="7">
    <source>
        <dbReference type="Pfam" id="PF01171"/>
    </source>
</evidence>
<dbReference type="GO" id="GO:0008033">
    <property type="term" value="P:tRNA processing"/>
    <property type="evidence" value="ECO:0007669"/>
    <property type="project" value="UniProtKB-KW"/>
</dbReference>
<dbReference type="InterPro" id="IPR011063">
    <property type="entry name" value="TilS/TtcA_N"/>
</dbReference>
<dbReference type="Proteomes" id="UP000696280">
    <property type="component" value="Unassembled WGS sequence"/>
</dbReference>
<keyword evidence="2" id="KW-0436">Ligase</keyword>
<dbReference type="PANTHER" id="PTHR43033:SF1">
    <property type="entry name" value="TRNA(ILE)-LYSIDINE SYNTHASE-RELATED"/>
    <property type="match status" value="1"/>
</dbReference>
<protein>
    <recommendedName>
        <fullName evidence="1">tRNA(Ile)-lysidine synthetase</fullName>
        <ecNumber evidence="1">6.3.4.19</ecNumber>
    </recommendedName>
</protein>
<evidence type="ECO:0000256" key="4">
    <source>
        <dbReference type="ARBA" id="ARBA00022741"/>
    </source>
</evidence>
<dbReference type="SUPFAM" id="SSF52402">
    <property type="entry name" value="Adenine nucleotide alpha hydrolases-like"/>
    <property type="match status" value="1"/>
</dbReference>
<dbReference type="CDD" id="cd01992">
    <property type="entry name" value="TilS_N"/>
    <property type="match status" value="1"/>
</dbReference>
<dbReference type="InterPro" id="IPR012094">
    <property type="entry name" value="tRNA_Ile_lys_synt"/>
</dbReference>
<evidence type="ECO:0000256" key="6">
    <source>
        <dbReference type="ARBA" id="ARBA00048539"/>
    </source>
</evidence>
<comment type="caution">
    <text evidence="8">The sequence shown here is derived from an EMBL/GenBank/DDBJ whole genome shotgun (WGS) entry which is preliminary data.</text>
</comment>
<feature type="domain" description="tRNA(Ile)-lysidine/2-thiocytidine synthase N-terminal" evidence="7">
    <location>
        <begin position="55"/>
        <end position="277"/>
    </location>
</feature>
<dbReference type="InterPro" id="IPR014729">
    <property type="entry name" value="Rossmann-like_a/b/a_fold"/>
</dbReference>